<feature type="compositionally biased region" description="Low complexity" evidence="2">
    <location>
        <begin position="744"/>
        <end position="758"/>
    </location>
</feature>
<evidence type="ECO:0000313" key="3">
    <source>
        <dbReference type="EMBL" id="OHS92792.1"/>
    </source>
</evidence>
<feature type="compositionally biased region" description="Low complexity" evidence="2">
    <location>
        <begin position="672"/>
        <end position="681"/>
    </location>
</feature>
<dbReference type="Gene3D" id="3.80.10.10">
    <property type="entry name" value="Ribonuclease Inhibitor"/>
    <property type="match status" value="3"/>
</dbReference>
<dbReference type="PANTHER" id="PTHR24114:SF2">
    <property type="entry name" value="F-BOX DOMAIN-CONTAINING PROTEIN-RELATED"/>
    <property type="match status" value="1"/>
</dbReference>
<evidence type="ECO:0000313" key="4">
    <source>
        <dbReference type="Proteomes" id="UP000179807"/>
    </source>
</evidence>
<dbReference type="InterPro" id="IPR052394">
    <property type="entry name" value="LRR-containing"/>
</dbReference>
<dbReference type="VEuPathDB" id="TrichDB:TRFO_40913"/>
<dbReference type="GeneID" id="94848178"/>
<evidence type="ECO:0000256" key="1">
    <source>
        <dbReference type="SAM" id="Coils"/>
    </source>
</evidence>
<dbReference type="Pfam" id="PF00560">
    <property type="entry name" value="LRR_1"/>
    <property type="match status" value="1"/>
</dbReference>
<keyword evidence="1" id="KW-0175">Coiled coil</keyword>
<accession>A0A1J4IZM0</accession>
<feature type="coiled-coil region" evidence="1">
    <location>
        <begin position="474"/>
        <end position="607"/>
    </location>
</feature>
<dbReference type="SMART" id="SM00368">
    <property type="entry name" value="LRR_RI"/>
    <property type="match status" value="9"/>
</dbReference>
<reference evidence="3" key="1">
    <citation type="submission" date="2016-10" db="EMBL/GenBank/DDBJ databases">
        <authorList>
            <person name="Benchimol M."/>
            <person name="Almeida L.G."/>
            <person name="Vasconcelos A.T."/>
            <person name="Perreira-Neves A."/>
            <person name="Rosa I.A."/>
            <person name="Tasca T."/>
            <person name="Bogo M.R."/>
            <person name="de Souza W."/>
        </authorList>
    </citation>
    <scope>NUCLEOTIDE SEQUENCE [LARGE SCALE GENOMIC DNA]</scope>
    <source>
        <strain evidence="3">K</strain>
    </source>
</reference>
<evidence type="ECO:0008006" key="5">
    <source>
        <dbReference type="Google" id="ProtNLM"/>
    </source>
</evidence>
<protein>
    <recommendedName>
        <fullName evidence="5">Leucine Rich Repeat family protein</fullName>
    </recommendedName>
</protein>
<dbReference type="InterPro" id="IPR032675">
    <property type="entry name" value="LRR_dom_sf"/>
</dbReference>
<dbReference type="RefSeq" id="XP_068345929.1">
    <property type="nucleotide sequence ID" value="XM_068513474.1"/>
</dbReference>
<dbReference type="SUPFAM" id="SSF52047">
    <property type="entry name" value="RNI-like"/>
    <property type="match status" value="1"/>
</dbReference>
<comment type="caution">
    <text evidence="3">The sequence shown here is derived from an EMBL/GenBank/DDBJ whole genome shotgun (WGS) entry which is preliminary data.</text>
</comment>
<dbReference type="Proteomes" id="UP000179807">
    <property type="component" value="Unassembled WGS sequence"/>
</dbReference>
<dbReference type="Pfam" id="PF13516">
    <property type="entry name" value="LRR_6"/>
    <property type="match status" value="7"/>
</dbReference>
<name>A0A1J4IZM0_9EUKA</name>
<proteinExistence type="predicted"/>
<feature type="compositionally biased region" description="Basic residues" evidence="2">
    <location>
        <begin position="643"/>
        <end position="656"/>
    </location>
</feature>
<sequence length="765" mass="85267">MKSSRKTPPKALTEMELREIFDAKSQDFGIKPTEKLFQRFLKHRGNQARLKVFEMENSSLGPKAASVLAKVAMNHQNFRILNFAGNSFGNEGAIQFSEFIRLTKTVVSIDLSSNLFTDVGFQSIMRAMNENNSIVDLYIGSSSGVARNTIGIHGISELSKMLMTNRILSLIDLSMTEISSENIEPLAFGLMNNHTLQTLNLSNNNLRSKGAIIIINACKDSSLHELNISNNHITDDVSPHFASFLIENKTLKQLNLSGNNLTQKFTSSISVSLASADCYIKELNLSRNPLGNRGISALAHAMSSNRTLTKLNISACKIQTAGFIEFCNELVHNTSLQSLYVHHNAIRDAGASRLAYVIQDHPTLREIDIELCEIGDSGARDFFAAATDSLTLEKISLKNNLIRDGICIQKAIEKNTKLRYVNIEYNDIDFKIYTEIQRSVALNKKAQIENKNTLSKEEENIINAGYDQELIFVREYIKEERTNIEDLKKELEKTEHDAEVALNSRNNTIANLEQKLDDISNEVNNAINDLRNERLNLEKQNQEIEQEVANINGRLSHETEAFRLDCRNLSNINSKIEEMEETSTKELAELDEKLKNVKDLYRDNRRMLESAFQFAKMTISSKNIQINDEHNTQNDKNGTKSPAKGKGRKGKSKSRAKSSASKKLNKESTEINSSKKLNSSSRMSEKTSAESAKKSSAAKSGKSSNKNSSKASSVLSKKAPKMSKKNVNQNDETDESKSNKPLEEAPAAAAAPSLLAESGIQPESK</sequence>
<evidence type="ECO:0000256" key="2">
    <source>
        <dbReference type="SAM" id="MobiDB-lite"/>
    </source>
</evidence>
<dbReference type="OrthoDB" id="333024at2759"/>
<feature type="compositionally biased region" description="Basic and acidic residues" evidence="2">
    <location>
        <begin position="683"/>
        <end position="693"/>
    </location>
</feature>
<dbReference type="InterPro" id="IPR001611">
    <property type="entry name" value="Leu-rich_rpt"/>
</dbReference>
<dbReference type="AlphaFoldDB" id="A0A1J4IZM0"/>
<dbReference type="EMBL" id="MLAK01001468">
    <property type="protein sequence ID" value="OHS92792.1"/>
    <property type="molecule type" value="Genomic_DNA"/>
</dbReference>
<organism evidence="3 4">
    <name type="scientific">Tritrichomonas foetus</name>
    <dbReference type="NCBI Taxonomy" id="1144522"/>
    <lineage>
        <taxon>Eukaryota</taxon>
        <taxon>Metamonada</taxon>
        <taxon>Parabasalia</taxon>
        <taxon>Tritrichomonadida</taxon>
        <taxon>Tritrichomonadidae</taxon>
        <taxon>Tritrichomonas</taxon>
    </lineage>
</organism>
<feature type="region of interest" description="Disordered" evidence="2">
    <location>
        <begin position="624"/>
        <end position="765"/>
    </location>
</feature>
<gene>
    <name evidence="3" type="ORF">TRFO_40913</name>
</gene>
<keyword evidence="4" id="KW-1185">Reference proteome</keyword>
<feature type="compositionally biased region" description="Low complexity" evidence="2">
    <location>
        <begin position="694"/>
        <end position="717"/>
    </location>
</feature>
<dbReference type="PANTHER" id="PTHR24114">
    <property type="entry name" value="LEUCINE RICH REPEAT FAMILY PROTEIN"/>
    <property type="match status" value="1"/>
</dbReference>